<protein>
    <submittedName>
        <fullName evidence="2">Protein tyrosine/serine phosphatase</fullName>
    </submittedName>
</protein>
<name>A0A401FNA1_9LACO</name>
<dbReference type="OrthoDB" id="1188001at2"/>
<dbReference type="SUPFAM" id="SSF52799">
    <property type="entry name" value="(Phosphotyrosine protein) phosphatases II"/>
    <property type="match status" value="1"/>
</dbReference>
<evidence type="ECO:0000256" key="1">
    <source>
        <dbReference type="ARBA" id="ARBA00009580"/>
    </source>
</evidence>
<dbReference type="InterPro" id="IPR029021">
    <property type="entry name" value="Prot-tyrosine_phosphatase-like"/>
</dbReference>
<dbReference type="InterPro" id="IPR026893">
    <property type="entry name" value="Tyr/Ser_Pase_IphP-type"/>
</dbReference>
<accession>A0A401FNA1</accession>
<dbReference type="PROSITE" id="PS00383">
    <property type="entry name" value="TYR_PHOSPHATASE_1"/>
    <property type="match status" value="1"/>
</dbReference>
<dbReference type="Proteomes" id="UP000286974">
    <property type="component" value="Unassembled WGS sequence"/>
</dbReference>
<proteinExistence type="inferred from homology"/>
<comment type="similarity">
    <text evidence="1">Belongs to the protein-tyrosine phosphatase family.</text>
</comment>
<keyword evidence="3" id="KW-1185">Reference proteome</keyword>
<dbReference type="GO" id="GO:0004721">
    <property type="term" value="F:phosphoprotein phosphatase activity"/>
    <property type="evidence" value="ECO:0007669"/>
    <property type="project" value="InterPro"/>
</dbReference>
<dbReference type="EMBL" id="BEXA01000004">
    <property type="protein sequence ID" value="GAY73860.1"/>
    <property type="molecule type" value="Genomic_DNA"/>
</dbReference>
<sequence length="247" mass="27826">MTLEITNFRSLGGHPAKSGTVREDKIFRSGQLNSLSDQQTDYLANQLKIKRIVDMRGADERDEFPDTTWSNVNYQAIDILKDATKNSASLSRMITSGGNVYDNMMTTYEQLANSNSAINGYHKFLTDVSTSDEPLIFHCFAGKDRTGVGAALILKTLEVSDDDIFADYLKTNELRKAANQEILNSIKDQATNEELKAVNQALQVNADYLAHFFETITKKAGSFQDYLHATLHLDKDFENRMINMYVK</sequence>
<comment type="caution">
    <text evidence="2">The sequence shown here is derived from an EMBL/GenBank/DDBJ whole genome shotgun (WGS) entry which is preliminary data.</text>
</comment>
<evidence type="ECO:0000313" key="2">
    <source>
        <dbReference type="EMBL" id="GAY73860.1"/>
    </source>
</evidence>
<evidence type="ECO:0000313" key="3">
    <source>
        <dbReference type="Proteomes" id="UP000286974"/>
    </source>
</evidence>
<reference evidence="2 3" key="1">
    <citation type="submission" date="2017-11" db="EMBL/GenBank/DDBJ databases">
        <title>Draft Genome Sequence of Lactobacillus curieae NBRC 111893 isolated from Koso, a Japanese sugar-Vegetable Fermented Beverage.</title>
        <authorList>
            <person name="Chiou T.Y."/>
            <person name="Oshima K."/>
            <person name="Suda W."/>
            <person name="Hattori M."/>
            <person name="Takahashi T."/>
        </authorList>
    </citation>
    <scope>NUCLEOTIDE SEQUENCE [LARGE SCALE GENOMIC DNA]</scope>
    <source>
        <strain evidence="2 3">NBRC111893</strain>
    </source>
</reference>
<dbReference type="InterPro" id="IPR016130">
    <property type="entry name" value="Tyr_Pase_AS"/>
</dbReference>
<dbReference type="Pfam" id="PF13350">
    <property type="entry name" value="Y_phosphatase3"/>
    <property type="match status" value="1"/>
</dbReference>
<dbReference type="RefSeq" id="WP_125008651.1">
    <property type="nucleotide sequence ID" value="NZ_BEXA01000004.1"/>
</dbReference>
<dbReference type="PANTHER" id="PTHR31126">
    <property type="entry name" value="TYROSINE-PROTEIN PHOSPHATASE"/>
    <property type="match status" value="1"/>
</dbReference>
<gene>
    <name evidence="2" type="ORF">NBRC111893_2006</name>
</gene>
<organism evidence="2 3">
    <name type="scientific">Lentilactobacillus kosonis</name>
    <dbReference type="NCBI Taxonomy" id="2810561"/>
    <lineage>
        <taxon>Bacteria</taxon>
        <taxon>Bacillati</taxon>
        <taxon>Bacillota</taxon>
        <taxon>Bacilli</taxon>
        <taxon>Lactobacillales</taxon>
        <taxon>Lactobacillaceae</taxon>
        <taxon>Lentilactobacillus</taxon>
    </lineage>
</organism>
<dbReference type="Gene3D" id="3.90.190.10">
    <property type="entry name" value="Protein tyrosine phosphatase superfamily"/>
    <property type="match status" value="1"/>
</dbReference>
<dbReference type="PANTHER" id="PTHR31126:SF1">
    <property type="entry name" value="TYROSINE SPECIFIC PROTEIN PHOSPHATASES DOMAIN-CONTAINING PROTEIN"/>
    <property type="match status" value="1"/>
</dbReference>
<dbReference type="AlphaFoldDB" id="A0A401FNA1"/>